<accession>A0A1B8GPU9</accession>
<sequence>MQDQVIRTLSPAQLDHYRKPFLDPANRESIYEMAKIFPVAGNPAEVYQAVENYNSWLLENEIPKFFFWADPGKIIPLELSKYYSENLKNVKSVPVGHEKHYLQEDHPHLIGCEIKVWLETAGISDEKK</sequence>
<dbReference type="EMBL" id="KV460219">
    <property type="protein sequence ID" value="OBT97873.1"/>
    <property type="molecule type" value="Genomic_DNA"/>
</dbReference>
<keyword evidence="2" id="KW-1185">Reference proteome</keyword>
<name>A0A1B8GPU9_9PEZI</name>
<protein>
    <recommendedName>
        <fullName evidence="3">AB hydrolase-1 domain-containing protein</fullName>
    </recommendedName>
</protein>
<gene>
    <name evidence="1" type="ORF">VE01_03931</name>
</gene>
<dbReference type="STRING" id="342668.A0A1B8GPU9"/>
<evidence type="ECO:0000313" key="2">
    <source>
        <dbReference type="Proteomes" id="UP000091956"/>
    </source>
</evidence>
<dbReference type="GeneID" id="28837317"/>
<dbReference type="Proteomes" id="UP000091956">
    <property type="component" value="Unassembled WGS sequence"/>
</dbReference>
<dbReference type="RefSeq" id="XP_018131606.1">
    <property type="nucleotide sequence ID" value="XM_018273410.2"/>
</dbReference>
<dbReference type="AlphaFoldDB" id="A0A1B8GPU9"/>
<dbReference type="SUPFAM" id="SSF53474">
    <property type="entry name" value="alpha/beta-Hydrolases"/>
    <property type="match status" value="1"/>
</dbReference>
<evidence type="ECO:0000313" key="1">
    <source>
        <dbReference type="EMBL" id="OBT97873.1"/>
    </source>
</evidence>
<dbReference type="Gene3D" id="3.40.50.1820">
    <property type="entry name" value="alpha/beta hydrolase"/>
    <property type="match status" value="1"/>
</dbReference>
<reference evidence="2" key="2">
    <citation type="journal article" date="2018" name="Nat. Commun.">
        <title>Extreme sensitivity to ultraviolet light in the fungal pathogen causing white-nose syndrome of bats.</title>
        <authorList>
            <person name="Palmer J.M."/>
            <person name="Drees K.P."/>
            <person name="Foster J.T."/>
            <person name="Lindner D.L."/>
        </authorList>
    </citation>
    <scope>NUCLEOTIDE SEQUENCE [LARGE SCALE GENOMIC DNA]</scope>
    <source>
        <strain evidence="2">UAMH 10579</strain>
    </source>
</reference>
<dbReference type="InterPro" id="IPR029058">
    <property type="entry name" value="AB_hydrolase_fold"/>
</dbReference>
<dbReference type="OrthoDB" id="284184at2759"/>
<proteinExistence type="predicted"/>
<organism evidence="1 2">
    <name type="scientific">Pseudogymnoascus verrucosus</name>
    <dbReference type="NCBI Taxonomy" id="342668"/>
    <lineage>
        <taxon>Eukaryota</taxon>
        <taxon>Fungi</taxon>
        <taxon>Dikarya</taxon>
        <taxon>Ascomycota</taxon>
        <taxon>Pezizomycotina</taxon>
        <taxon>Leotiomycetes</taxon>
        <taxon>Thelebolales</taxon>
        <taxon>Thelebolaceae</taxon>
        <taxon>Pseudogymnoascus</taxon>
    </lineage>
</organism>
<evidence type="ECO:0008006" key="3">
    <source>
        <dbReference type="Google" id="ProtNLM"/>
    </source>
</evidence>
<reference evidence="1 2" key="1">
    <citation type="submission" date="2016-03" db="EMBL/GenBank/DDBJ databases">
        <title>Comparative genomics of Pseudogymnoascus destructans, the fungus causing white-nose syndrome of bats.</title>
        <authorList>
            <person name="Palmer J.M."/>
            <person name="Drees K.P."/>
            <person name="Foster J.T."/>
            <person name="Lindner D.L."/>
        </authorList>
    </citation>
    <scope>NUCLEOTIDE SEQUENCE [LARGE SCALE GENOMIC DNA]</scope>
    <source>
        <strain evidence="1 2">UAMH 10579</strain>
    </source>
</reference>